<proteinExistence type="predicted"/>
<dbReference type="OrthoDB" id="1726034at2"/>
<reference evidence="1 2" key="1">
    <citation type="submission" date="2016-10" db="EMBL/GenBank/DDBJ databases">
        <authorList>
            <person name="de Groot N.N."/>
        </authorList>
    </citation>
    <scope>NUCLEOTIDE SEQUENCE [LARGE SCALE GENOMIC DNA]</scope>
    <source>
        <strain evidence="1">MBHS1</strain>
    </source>
</reference>
<name>A0A1H6F9Y9_9GAMM</name>
<dbReference type="EMBL" id="FMSV02000388">
    <property type="protein sequence ID" value="SEH05825.1"/>
    <property type="molecule type" value="Genomic_DNA"/>
</dbReference>
<dbReference type="RefSeq" id="WP_103919698.1">
    <property type="nucleotide sequence ID" value="NZ_FMSV02000388.1"/>
</dbReference>
<organism evidence="1 2">
    <name type="scientific">Candidatus Venteria ishoeyi</name>
    <dbReference type="NCBI Taxonomy" id="1899563"/>
    <lineage>
        <taxon>Bacteria</taxon>
        <taxon>Pseudomonadati</taxon>
        <taxon>Pseudomonadota</taxon>
        <taxon>Gammaproteobacteria</taxon>
        <taxon>Thiotrichales</taxon>
        <taxon>Thiotrichaceae</taxon>
        <taxon>Venteria</taxon>
    </lineage>
</organism>
<sequence length="97" mass="11546">MPQQGISIQEVLQKTAQNEQAIIREHLVFQALTKISRYRAECAIFERKYGHPLKTMQQAQRPQSEDFDLEDDLLDWEYAESALQWWQNCMQEFQRAA</sequence>
<evidence type="ECO:0000313" key="1">
    <source>
        <dbReference type="EMBL" id="SEH05825.1"/>
    </source>
</evidence>
<dbReference type="AlphaFoldDB" id="A0A1H6F9Y9"/>
<dbReference type="Proteomes" id="UP000236724">
    <property type="component" value="Unassembled WGS sequence"/>
</dbReference>
<protein>
    <submittedName>
        <fullName evidence="1">Uncharacterized protein</fullName>
    </submittedName>
</protein>
<gene>
    <name evidence="1" type="ORF">MBHS_01680</name>
</gene>
<evidence type="ECO:0000313" key="2">
    <source>
        <dbReference type="Proteomes" id="UP000236724"/>
    </source>
</evidence>
<accession>A0A1H6F9Y9</accession>
<keyword evidence="2" id="KW-1185">Reference proteome</keyword>